<accession>A0ABS9BLI7</accession>
<feature type="chain" id="PRO_5046387532" description="Transglycosylase-like protein with SLT domain" evidence="1">
    <location>
        <begin position="18"/>
        <end position="213"/>
    </location>
</feature>
<dbReference type="RefSeq" id="WP_234866950.1">
    <property type="nucleotide sequence ID" value="NZ_JAKEVY010000004.1"/>
</dbReference>
<feature type="signal peptide" evidence="1">
    <location>
        <begin position="1"/>
        <end position="17"/>
    </location>
</feature>
<gene>
    <name evidence="2" type="ORF">L0U88_15265</name>
</gene>
<evidence type="ECO:0000256" key="1">
    <source>
        <dbReference type="SAM" id="SignalP"/>
    </source>
</evidence>
<dbReference type="EMBL" id="JAKEVY010000004">
    <property type="protein sequence ID" value="MCF1715998.1"/>
    <property type="molecule type" value="Genomic_DNA"/>
</dbReference>
<dbReference type="Proteomes" id="UP001200145">
    <property type="component" value="Unassembled WGS sequence"/>
</dbReference>
<evidence type="ECO:0008006" key="4">
    <source>
        <dbReference type="Google" id="ProtNLM"/>
    </source>
</evidence>
<organism evidence="2 3">
    <name type="scientific">Flavihumibacter fluminis</name>
    <dbReference type="NCBI Taxonomy" id="2909236"/>
    <lineage>
        <taxon>Bacteria</taxon>
        <taxon>Pseudomonadati</taxon>
        <taxon>Bacteroidota</taxon>
        <taxon>Chitinophagia</taxon>
        <taxon>Chitinophagales</taxon>
        <taxon>Chitinophagaceae</taxon>
        <taxon>Flavihumibacter</taxon>
    </lineage>
</organism>
<evidence type="ECO:0000313" key="2">
    <source>
        <dbReference type="EMBL" id="MCF1715998.1"/>
    </source>
</evidence>
<comment type="caution">
    <text evidence="2">The sequence shown here is derived from an EMBL/GenBank/DDBJ whole genome shotgun (WGS) entry which is preliminary data.</text>
</comment>
<protein>
    <recommendedName>
        <fullName evidence="4">Transglycosylase-like protein with SLT domain</fullName>
    </recommendedName>
</protein>
<sequence>MVKLVTILMLLPFCLFAQSKADPELQEATAKAKQWMQQEAQRWEALRKQGHDPLFAKAIIYPELLRYSQFRDQFETIALQVLYIQFGSAYADFSIGPFQMKPSFASRLDALPETELDRKKRIAALTTIDGQFDYLSHFLAAMDKRCAKMRWASAAEKLRFYAAAYNAGFHRSTAGIVEIAGRAKFKLSEWSNRSYKYTDLALAFYQQELQAGN</sequence>
<reference evidence="2 3" key="1">
    <citation type="submission" date="2022-01" db="EMBL/GenBank/DDBJ databases">
        <title>Flavihumibacter sp. nov., isolated from sediment of a river.</title>
        <authorList>
            <person name="Liu H."/>
        </authorList>
    </citation>
    <scope>NUCLEOTIDE SEQUENCE [LARGE SCALE GENOMIC DNA]</scope>
    <source>
        <strain evidence="2 3">RY-1</strain>
    </source>
</reference>
<keyword evidence="3" id="KW-1185">Reference proteome</keyword>
<name>A0ABS9BLI7_9BACT</name>
<evidence type="ECO:0000313" key="3">
    <source>
        <dbReference type="Proteomes" id="UP001200145"/>
    </source>
</evidence>
<keyword evidence="1" id="KW-0732">Signal</keyword>
<proteinExistence type="predicted"/>
<dbReference type="Gene3D" id="1.10.530.10">
    <property type="match status" value="1"/>
</dbReference>